<keyword evidence="3" id="KW-1185">Reference proteome</keyword>
<accession>A0AAD5E0H3</accession>
<name>A0AAD5E0H3_UMBRA</name>
<evidence type="ECO:0000313" key="2">
    <source>
        <dbReference type="EMBL" id="KAI8575346.1"/>
    </source>
</evidence>
<protein>
    <submittedName>
        <fullName evidence="2">Uncharacterized protein</fullName>
    </submittedName>
</protein>
<evidence type="ECO:0000256" key="1">
    <source>
        <dbReference type="SAM" id="MobiDB-lite"/>
    </source>
</evidence>
<reference evidence="2" key="2">
    <citation type="journal article" date="2022" name="Proc. Natl. Acad. Sci. U.S.A.">
        <title>Diploid-dominant life cycles characterize the early evolution of Fungi.</title>
        <authorList>
            <person name="Amses K.R."/>
            <person name="Simmons D.R."/>
            <person name="Longcore J.E."/>
            <person name="Mondo S.J."/>
            <person name="Seto K."/>
            <person name="Jeronimo G.H."/>
            <person name="Bonds A.E."/>
            <person name="Quandt C.A."/>
            <person name="Davis W.J."/>
            <person name="Chang Y."/>
            <person name="Federici B.A."/>
            <person name="Kuo A."/>
            <person name="LaButti K."/>
            <person name="Pangilinan J."/>
            <person name="Andreopoulos W."/>
            <person name="Tritt A."/>
            <person name="Riley R."/>
            <person name="Hundley H."/>
            <person name="Johnson J."/>
            <person name="Lipzen A."/>
            <person name="Barry K."/>
            <person name="Lang B.F."/>
            <person name="Cuomo C.A."/>
            <person name="Buchler N.E."/>
            <person name="Grigoriev I.V."/>
            <person name="Spatafora J.W."/>
            <person name="Stajich J.E."/>
            <person name="James T.Y."/>
        </authorList>
    </citation>
    <scope>NUCLEOTIDE SEQUENCE</scope>
    <source>
        <strain evidence="2">AG</strain>
    </source>
</reference>
<dbReference type="EMBL" id="MU620985">
    <property type="protein sequence ID" value="KAI8575346.1"/>
    <property type="molecule type" value="Genomic_DNA"/>
</dbReference>
<feature type="compositionally biased region" description="Polar residues" evidence="1">
    <location>
        <begin position="47"/>
        <end position="63"/>
    </location>
</feature>
<sequence>MSLLHINIPNHRINGRTPESASNKHHHQYNKTLEEETDTDESIEENPVNTISSSVTIPDSPSITGVEEEPLRRPYENAVLYACQQTDDDSKEKLKTMRILEAMNLNPFSIINEDGTEQNALAHPAVIEKSISAQSRIESTPLKRTYDEMDSEERPCANCSFENPRLLHNVLAMSPYSRLLQKRNYVELSTEYCELLNYDWTFFPHMKYFAAQLLAGSIIHNAVNNETVMANTVEVYGRKKNVDLHREPFGTKKNNAIITSLPPPHKSRYPDVWPTTLSNNDGLKLIIGTQTFNALVTSALRLDEATRPNVGGMTTNFVLMGIESSLSTSIHLDEESIKKAKSLAENVNETSLSKTNIMDQLRQLRTKFHVSSSYYLCRASGPITKSHQCHPYSVFTLHNFDRGRNPAAKIFADIGVSVLKNGDQAVLSKALVDECALATVGKTNSLLIEISAIFVNGVQQFPILGNRNLNDKLEKLAVCLHPYINHANISVEAAISESFAYFKN</sequence>
<evidence type="ECO:0000313" key="3">
    <source>
        <dbReference type="Proteomes" id="UP001206595"/>
    </source>
</evidence>
<organism evidence="2 3">
    <name type="scientific">Umbelopsis ramanniana AG</name>
    <dbReference type="NCBI Taxonomy" id="1314678"/>
    <lineage>
        <taxon>Eukaryota</taxon>
        <taxon>Fungi</taxon>
        <taxon>Fungi incertae sedis</taxon>
        <taxon>Mucoromycota</taxon>
        <taxon>Mucoromycotina</taxon>
        <taxon>Umbelopsidomycetes</taxon>
        <taxon>Umbelopsidales</taxon>
        <taxon>Umbelopsidaceae</taxon>
        <taxon>Umbelopsis</taxon>
    </lineage>
</organism>
<feature type="compositionally biased region" description="Acidic residues" evidence="1">
    <location>
        <begin position="35"/>
        <end position="44"/>
    </location>
</feature>
<dbReference type="AlphaFoldDB" id="A0AAD5E0H3"/>
<gene>
    <name evidence="2" type="ORF">K450DRAFT_275701</name>
</gene>
<comment type="caution">
    <text evidence="2">The sequence shown here is derived from an EMBL/GenBank/DDBJ whole genome shotgun (WGS) entry which is preliminary data.</text>
</comment>
<proteinExistence type="predicted"/>
<dbReference type="Proteomes" id="UP001206595">
    <property type="component" value="Unassembled WGS sequence"/>
</dbReference>
<dbReference type="GeneID" id="75918525"/>
<reference evidence="2" key="1">
    <citation type="submission" date="2021-06" db="EMBL/GenBank/DDBJ databases">
        <authorList>
            <consortium name="DOE Joint Genome Institute"/>
            <person name="Mondo S.J."/>
            <person name="Amses K.R."/>
            <person name="Simmons D.R."/>
            <person name="Longcore J.E."/>
            <person name="Seto K."/>
            <person name="Alves G.H."/>
            <person name="Bonds A.E."/>
            <person name="Quandt C.A."/>
            <person name="Davis W.J."/>
            <person name="Chang Y."/>
            <person name="Letcher P.M."/>
            <person name="Powell M.J."/>
            <person name="Kuo A."/>
            <person name="Labutti K."/>
            <person name="Pangilinan J."/>
            <person name="Andreopoulos W."/>
            <person name="Tritt A."/>
            <person name="Riley R."/>
            <person name="Hundley H."/>
            <person name="Johnson J."/>
            <person name="Lipzen A."/>
            <person name="Barry K."/>
            <person name="Berbee M.L."/>
            <person name="Buchler N.E."/>
            <person name="Grigoriev I.V."/>
            <person name="Spatafora J.W."/>
            <person name="Stajich J.E."/>
            <person name="James T.Y."/>
        </authorList>
    </citation>
    <scope>NUCLEOTIDE SEQUENCE</scope>
    <source>
        <strain evidence="2">AG</strain>
    </source>
</reference>
<dbReference type="RefSeq" id="XP_051440350.1">
    <property type="nucleotide sequence ID" value="XM_051593183.1"/>
</dbReference>
<feature type="region of interest" description="Disordered" evidence="1">
    <location>
        <begin position="1"/>
        <end position="71"/>
    </location>
</feature>